<dbReference type="Proteomes" id="UP001165960">
    <property type="component" value="Unassembled WGS sequence"/>
</dbReference>
<organism evidence="1 2">
    <name type="scientific">Entomophthora muscae</name>
    <dbReference type="NCBI Taxonomy" id="34485"/>
    <lineage>
        <taxon>Eukaryota</taxon>
        <taxon>Fungi</taxon>
        <taxon>Fungi incertae sedis</taxon>
        <taxon>Zoopagomycota</taxon>
        <taxon>Entomophthoromycotina</taxon>
        <taxon>Entomophthoromycetes</taxon>
        <taxon>Entomophthorales</taxon>
        <taxon>Entomophthoraceae</taxon>
        <taxon>Entomophthora</taxon>
    </lineage>
</organism>
<proteinExistence type="predicted"/>
<comment type="caution">
    <text evidence="1">The sequence shown here is derived from an EMBL/GenBank/DDBJ whole genome shotgun (WGS) entry which is preliminary data.</text>
</comment>
<gene>
    <name evidence="1" type="ORF">DSO57_1005692</name>
</gene>
<sequence>MIKRKDLFSNIEFKTNETLSEFANQFYNKVQVLLGSGVMVENNTKLAMKNTVKPYQELYQAMNLFLVQEFTMVQMLDYLCRLEATHNATNKENPRYNRPASTSTPAASSTKTHQKQERQIPLTDITCYHCRQKGYHATKCPNRRKGYSTELEIKIPPDKPVILVSPPVLCNNVATAVPAKPSPPCLDKTEAITAELFFKDEPIDTLHQVVSNDAFAVLTQIQKAALEEEGETIVAWPYTQKITEMNSGEPLQSEDTSCLENKWQITALVLLIL</sequence>
<name>A0ACC2TVA5_9FUNG</name>
<protein>
    <submittedName>
        <fullName evidence="1">Uncharacterized protein</fullName>
    </submittedName>
</protein>
<dbReference type="EMBL" id="QTSX02002145">
    <property type="protein sequence ID" value="KAJ9078547.1"/>
    <property type="molecule type" value="Genomic_DNA"/>
</dbReference>
<accession>A0ACC2TVA5</accession>
<evidence type="ECO:0000313" key="2">
    <source>
        <dbReference type="Proteomes" id="UP001165960"/>
    </source>
</evidence>
<evidence type="ECO:0000313" key="1">
    <source>
        <dbReference type="EMBL" id="KAJ9078547.1"/>
    </source>
</evidence>
<keyword evidence="2" id="KW-1185">Reference proteome</keyword>
<reference evidence="1" key="1">
    <citation type="submission" date="2022-04" db="EMBL/GenBank/DDBJ databases">
        <title>Genome of the entomopathogenic fungus Entomophthora muscae.</title>
        <authorList>
            <person name="Elya C."/>
            <person name="Lovett B.R."/>
            <person name="Lee E."/>
            <person name="Macias A.M."/>
            <person name="Hajek A.E."/>
            <person name="De Bivort B.L."/>
            <person name="Kasson M.T."/>
            <person name="De Fine Licht H.H."/>
            <person name="Stajich J.E."/>
        </authorList>
    </citation>
    <scope>NUCLEOTIDE SEQUENCE</scope>
    <source>
        <strain evidence="1">Berkeley</strain>
    </source>
</reference>